<dbReference type="Proteomes" id="UP001057375">
    <property type="component" value="Unassembled WGS sequence"/>
</dbReference>
<proteinExistence type="predicted"/>
<protein>
    <submittedName>
        <fullName evidence="2">Uncharacterized protein</fullName>
    </submittedName>
</protein>
<dbReference type="Gene3D" id="1.20.120.1900">
    <property type="entry name" value="Gamma-tubulin complex, C-terminal domain"/>
    <property type="match status" value="1"/>
</dbReference>
<organism evidence="2 3">
    <name type="scientific">Aduncisulcus paluster</name>
    <dbReference type="NCBI Taxonomy" id="2918883"/>
    <lineage>
        <taxon>Eukaryota</taxon>
        <taxon>Metamonada</taxon>
        <taxon>Carpediemonas-like organisms</taxon>
        <taxon>Aduncisulcus</taxon>
    </lineage>
</organism>
<name>A0ABQ5KWA0_9EUKA</name>
<feature type="region of interest" description="Disordered" evidence="1">
    <location>
        <begin position="49"/>
        <end position="74"/>
    </location>
</feature>
<dbReference type="InterPro" id="IPR042241">
    <property type="entry name" value="GCP_C_sf"/>
</dbReference>
<feature type="compositionally biased region" description="Basic and acidic residues" evidence="1">
    <location>
        <begin position="49"/>
        <end position="64"/>
    </location>
</feature>
<comment type="caution">
    <text evidence="2">The sequence shown here is derived from an EMBL/GenBank/DDBJ whole genome shotgun (WGS) entry which is preliminary data.</text>
</comment>
<evidence type="ECO:0000313" key="3">
    <source>
        <dbReference type="Proteomes" id="UP001057375"/>
    </source>
</evidence>
<accession>A0ABQ5KWA0</accession>
<dbReference type="EMBL" id="BQXS01011286">
    <property type="protein sequence ID" value="GKT36720.1"/>
    <property type="molecule type" value="Genomic_DNA"/>
</dbReference>
<sequence length="391" mass="45370">CKLVWVEPEYEIIQSANSIEGSKQRKQLIPPEAIVFPVSLRHMKLQEKKKMKSQDHTFDDHKTETNPSISSIPSSPYLSSADLSSPSFLLSHPHLLPSPCPIPLLPLFSRLTLSITPPPLLSLFIPKKFLYHLSQCWRVCASLHMTRAVWKRVRERCMWGGRRDTLDVNGKESKDARGMSMAIGSIKGRMTGMGVWAGKDGEHRWGAENVRIRERRMPEKDALRRKHESIDANITAARNLNNSLWFFLWLCNDILTKISFHLSQNISDICRKYITMLTRDVSFEKARSEFERMILSIRKVCFLGDISIAENFGSLLNTMLVFFKLFNKAQDEYLFKDLVYGVPDYSLKSRKTVRNQLITFSSKTSRIFNDFKRHRDIFTQLCHVHRMKVFE</sequence>
<feature type="non-terminal residue" evidence="2">
    <location>
        <position position="1"/>
    </location>
</feature>
<gene>
    <name evidence="2" type="ORF">ADUPG1_009629</name>
</gene>
<reference evidence="2" key="1">
    <citation type="submission" date="2022-03" db="EMBL/GenBank/DDBJ databases">
        <title>Draft genome sequence of Aduncisulcus paluster, a free-living microaerophilic Fornicata.</title>
        <authorList>
            <person name="Yuyama I."/>
            <person name="Kume K."/>
            <person name="Tamura T."/>
            <person name="Inagaki Y."/>
            <person name="Hashimoto T."/>
        </authorList>
    </citation>
    <scope>NUCLEOTIDE SEQUENCE</scope>
    <source>
        <strain evidence="2">NY0171</strain>
    </source>
</reference>
<evidence type="ECO:0000313" key="2">
    <source>
        <dbReference type="EMBL" id="GKT36720.1"/>
    </source>
</evidence>
<evidence type="ECO:0000256" key="1">
    <source>
        <dbReference type="SAM" id="MobiDB-lite"/>
    </source>
</evidence>
<keyword evidence="3" id="KW-1185">Reference proteome</keyword>